<evidence type="ECO:0000256" key="1">
    <source>
        <dbReference type="SAM" id="MobiDB-lite"/>
    </source>
</evidence>
<feature type="region of interest" description="Disordered" evidence="1">
    <location>
        <begin position="747"/>
        <end position="769"/>
    </location>
</feature>
<reference evidence="2 3" key="1">
    <citation type="journal article" date="2020" name="J Geophys Res Biogeosci">
        <title>Magnetotaxis as an Adaptation to Enable Bacterial Shuttling of Microbial Sulfur and Sulfur Cycling Across Aquatic Oxic#Anoxic Interfaces.</title>
        <authorList>
            <person name="Li J."/>
            <person name="Liu P."/>
            <person name="Wang J."/>
            <person name="Roberts A.P."/>
            <person name="Pan Y."/>
        </authorList>
    </citation>
    <scope>NUCLEOTIDE SEQUENCE [LARGE SCALE GENOMIC DNA]</scope>
    <source>
        <strain evidence="2 3">MYR-1_YQ</strain>
    </source>
</reference>
<feature type="compositionally biased region" description="Basic residues" evidence="1">
    <location>
        <begin position="751"/>
        <end position="764"/>
    </location>
</feature>
<evidence type="ECO:0008006" key="4">
    <source>
        <dbReference type="Google" id="ProtNLM"/>
    </source>
</evidence>
<sequence>MVAEMAKMRFKDLKMPSPDGSDLREFLTRVEDFMPHYPVVGTRNTRQILEMVLSRGGQKIDIADPYFGGLLEQMVAVASPSVMRREGAMLPRLEHLEKIKEYLKLGAYEKVAQKLQESHLRAFESGGKYRPILEYSMRGDQTLSSYVKGIAATEAWTLRGNGAKLLNAYTKFMAPGGDKVRAEMLRSTIIPTALGRWTPEQAARQLRWSNKVVEVADWLETPTAKLIPEGARKTLRKWLMGSIETSAVNPLSRGIQGYLYLSTLGGNPAAAARNLFQIALTTGPLLGWRATARGIESSLKKAGSYFEARSQGFDHNKAFKMAFPHYFESGLPLSPIAEEAIGGMLSGNWERAVGSAMPGLQGAGRTTDKVKSALMSMFGFSESAVRLTSFEAAMQKGLKEGLTIQQAIPLARQVVQETQFVPGLSGMPHFLAKMGPLSRQLLQFPARYFGFMTGTALRAGSGTKALGAKWGPLAGANPGTLARMYVWSDLIANVASQVVGTNLEQSLLMGAMPGFRGEGAFAPLPVVPPFFAIMGAPLKDLASGDFRFEETRRILPLTMPGGVGFSKLVGYLPIPGGPEVAKLLERKYVDYRAVTPDGRYPVYTAKGGLTGYMTIGQIVMQGLGIPEGGPAQQTEQALMKMLTSNRERIRDMKRGYIRAVMNSNVKEAEAIDRQFGELFPELKSIRKLISQEDFDRSHQRLEVTRLEQMLDTMPPAVRPMYAEALRTALLGVDPEILGLGEAGISGQMRTAKQRGPSRKYRRPQRTREYRDQLTPFRSGGMNLNEVSRPTHLGFQSFEGFGG</sequence>
<name>A0ABS6S2N2_9BACT</name>
<keyword evidence="3" id="KW-1185">Reference proteome</keyword>
<evidence type="ECO:0000313" key="3">
    <source>
        <dbReference type="Proteomes" id="UP001196980"/>
    </source>
</evidence>
<dbReference type="EMBL" id="JABXWD010000448">
    <property type="protein sequence ID" value="MBV6343112.1"/>
    <property type="molecule type" value="Genomic_DNA"/>
</dbReference>
<dbReference type="Proteomes" id="UP001196980">
    <property type="component" value="Unassembled WGS sequence"/>
</dbReference>
<organism evidence="2 3">
    <name type="scientific">Candidatus Magnetobacterium casense</name>
    <dbReference type="NCBI Taxonomy" id="1455061"/>
    <lineage>
        <taxon>Bacteria</taxon>
        <taxon>Pseudomonadati</taxon>
        <taxon>Nitrospirota</taxon>
        <taxon>Thermodesulfovibrionia</taxon>
        <taxon>Thermodesulfovibrionales</taxon>
        <taxon>Candidatus Magnetobacteriaceae</taxon>
        <taxon>Candidatus Magnetobacterium</taxon>
    </lineage>
</organism>
<evidence type="ECO:0000313" key="2">
    <source>
        <dbReference type="EMBL" id="MBV6343112.1"/>
    </source>
</evidence>
<comment type="caution">
    <text evidence="2">The sequence shown here is derived from an EMBL/GenBank/DDBJ whole genome shotgun (WGS) entry which is preliminary data.</text>
</comment>
<proteinExistence type="predicted"/>
<gene>
    <name evidence="2" type="ORF">HWQ67_16140</name>
</gene>
<protein>
    <recommendedName>
        <fullName evidence="4">Large polyvalent protein associated domain-containing protein</fullName>
    </recommendedName>
</protein>
<accession>A0ABS6S2N2</accession>